<dbReference type="EMBL" id="DSVI01000004">
    <property type="protein sequence ID" value="HGT46613.1"/>
    <property type="molecule type" value="Genomic_DNA"/>
</dbReference>
<dbReference type="SUPFAM" id="SSF63829">
    <property type="entry name" value="Calcium-dependent phosphotriesterase"/>
    <property type="match status" value="1"/>
</dbReference>
<evidence type="ECO:0000313" key="3">
    <source>
        <dbReference type="EMBL" id="HGT46613.1"/>
    </source>
</evidence>
<name>A0A832G1H6_9BACT</name>
<dbReference type="InterPro" id="IPR026444">
    <property type="entry name" value="Secre_tail"/>
</dbReference>
<feature type="signal peptide" evidence="1">
    <location>
        <begin position="1"/>
        <end position="20"/>
    </location>
</feature>
<proteinExistence type="predicted"/>
<evidence type="ECO:0000259" key="2">
    <source>
        <dbReference type="Pfam" id="PF18962"/>
    </source>
</evidence>
<feature type="domain" description="Secretion system C-terminal sorting" evidence="2">
    <location>
        <begin position="357"/>
        <end position="432"/>
    </location>
</feature>
<protein>
    <submittedName>
        <fullName evidence="3">T9SS type A sorting domain-containing protein</fullName>
    </submittedName>
</protein>
<dbReference type="Gene3D" id="2.60.40.4070">
    <property type="match status" value="1"/>
</dbReference>
<accession>A0A832G1H6</accession>
<dbReference type="AlphaFoldDB" id="A0A832G1H6"/>
<dbReference type="Pfam" id="PF18962">
    <property type="entry name" value="Por_Secre_tail"/>
    <property type="match status" value="1"/>
</dbReference>
<sequence>MKKLLTTLSLVILLAGTAFSQGWIFEGAFPDTNLRGGSGGHGIAVDPDGKVWVQPFGTTDSLFIPDSGRYLPVRVLYVYNPDGTPASFSPIKSITVGGVTDPLFNSGRGLRLAHDGHILASFFDALYKVNYQTGEGIAKVIPVVNATLTAAAVATQTGNVFTAPVIPGAMPIKEFSSDFTFLGNAVDTTVGFSRAFEVSADGNTIYWAGYTNHCVVVYNRASEFDPFAVVDTIFKGFDSESFCWSPNGQILWASSGSYNDMPNRYPGTTTYWDVATWYGRNMTTGEIVDSIKWQFNIPANPNERPRGIAFSPDYRYAYVTCFGASNYPIVQKFRNPNVSVDDNGLTVIDGYKLSQNYPNPFNPTTSINFELPKNGYTTLKIYDMLGNEVATLIDKEMTAGQHTVKFNAQNLASGTYLYQLNVNGVRISNKMILMK</sequence>
<dbReference type="InterPro" id="IPR015943">
    <property type="entry name" value="WD40/YVTN_repeat-like_dom_sf"/>
</dbReference>
<dbReference type="NCBIfam" id="TIGR04183">
    <property type="entry name" value="Por_Secre_tail"/>
    <property type="match status" value="1"/>
</dbReference>
<feature type="chain" id="PRO_5032915702" evidence="1">
    <location>
        <begin position="21"/>
        <end position="435"/>
    </location>
</feature>
<gene>
    <name evidence="3" type="ORF">ENS56_01090</name>
</gene>
<comment type="caution">
    <text evidence="3">The sequence shown here is derived from an EMBL/GenBank/DDBJ whole genome shotgun (WGS) entry which is preliminary data.</text>
</comment>
<reference evidence="3" key="1">
    <citation type="journal article" date="2020" name="mSystems">
        <title>Genome- and Community-Level Interaction Insights into Carbon Utilization and Element Cycling Functions of Hydrothermarchaeota in Hydrothermal Sediment.</title>
        <authorList>
            <person name="Zhou Z."/>
            <person name="Liu Y."/>
            <person name="Xu W."/>
            <person name="Pan J."/>
            <person name="Luo Z.H."/>
            <person name="Li M."/>
        </authorList>
    </citation>
    <scope>NUCLEOTIDE SEQUENCE [LARGE SCALE GENOMIC DNA]</scope>
    <source>
        <strain evidence="3">SpSt-500</strain>
    </source>
</reference>
<keyword evidence="1" id="KW-0732">Signal</keyword>
<evidence type="ECO:0000256" key="1">
    <source>
        <dbReference type="SAM" id="SignalP"/>
    </source>
</evidence>
<organism evidence="3">
    <name type="scientific">Ignavibacterium album</name>
    <dbReference type="NCBI Taxonomy" id="591197"/>
    <lineage>
        <taxon>Bacteria</taxon>
        <taxon>Pseudomonadati</taxon>
        <taxon>Ignavibacteriota</taxon>
        <taxon>Ignavibacteria</taxon>
        <taxon>Ignavibacteriales</taxon>
        <taxon>Ignavibacteriaceae</taxon>
        <taxon>Ignavibacterium</taxon>
    </lineage>
</organism>
<dbReference type="Gene3D" id="2.130.10.10">
    <property type="entry name" value="YVTN repeat-like/Quinoprotein amine dehydrogenase"/>
    <property type="match status" value="1"/>
</dbReference>